<feature type="compositionally biased region" description="Polar residues" evidence="3">
    <location>
        <begin position="272"/>
        <end position="281"/>
    </location>
</feature>
<comment type="caution">
    <text evidence="4">The sequence shown here is derived from an EMBL/GenBank/DDBJ whole genome shotgun (WGS) entry which is preliminary data.</text>
</comment>
<evidence type="ECO:0000313" key="5">
    <source>
        <dbReference type="Proteomes" id="UP001174691"/>
    </source>
</evidence>
<dbReference type="GO" id="GO:0003677">
    <property type="term" value="F:DNA binding"/>
    <property type="evidence" value="ECO:0007669"/>
    <property type="project" value="InterPro"/>
</dbReference>
<keyword evidence="5" id="KW-1185">Reference proteome</keyword>
<dbReference type="InterPro" id="IPR045138">
    <property type="entry name" value="MeCP2/MBD4"/>
</dbReference>
<sequence length="964" mass="105648">MPSQDRDVDILDDRPREKKVRSSKSDKERRDRDKDKDRDRDKLRERDKESSSSSHRHRTSRSSKLRPADSESTLHSHRRHRTSKEKERDREKDGSERSDRKEKRSSSMADLVPELARTSLDGSRERISIPYPSFSKAHSKEYVASKEDVSVPAGRGTDPLTPVATDLGSATMRRTKSADSPTSRRASPKPRKETQKDTRPLTPPETDLSTEQRNGERRKDDSSVTAKWQDDPDTPVPSRLGAERPRSRTTSWVSKSSVSRSTSTARDDKSSMSKTSSQATFVQPPRLKTPYVEPVKDNDSVVEVPPRPAGPGDAPRQRARRRPPGGMPAPAAVVVMDSASESGQDDIPQTPVQINGVPQRYMLPVEKYPPHASFEAQPSEPRSEITPSATPANGVRPGAGAAAAGPPPPPPPPPPPLLTIPEVPRVDYLMQNGGLPQPIPKNFLAVIPHLNGTRPSNPPLRGAETLFAPFFNLLNQYQTVLDGHGSVAVALGHRTVARRLLNRLEHVFSRDLSPEGCSCVMCETSGEPHRGLGWGEVLERVSGRIEIPAWPPFDLVSMTKTATEGLADMPARPASPVKMDPDIAEEFREHYLRQSKRVRKAVDNWMNNMGDSPAPLPSEVDDETLNFAILTNLDQEQRPLFNALLKGTRDVVAPVIRAPTPMGKHRRNDFVVRTGLALQRLYRLKSAPRDAETVVFLVKYPHMHDLLHTISEINPSEWEILVSGRFDGFLWSGADGDDLLTPTAEAPSRGVTPSFPSPPSRILSPSSGAQPYHHPGFGISRPGTNQSMSTFPSASRGPTPFSRGATPASFVSGVSAASSAFPGAGGRPAVSNDEEAEIAALAEVEREIFAGMEALEDAFEMLHQRAEEVRNALRQRGAGLQMSLQQRRGLFTGILGGDGEGGTGGGHWTVEGGESMASESDWGGDDQSEIAPDDSASNISSSRTRRPKRRNERRTPAPIEEEEE</sequence>
<evidence type="ECO:0000256" key="1">
    <source>
        <dbReference type="ARBA" id="ARBA00004123"/>
    </source>
</evidence>
<reference evidence="4" key="1">
    <citation type="submission" date="2022-07" db="EMBL/GenBank/DDBJ databases">
        <title>Fungi with potential for degradation of polypropylene.</title>
        <authorList>
            <person name="Gostincar C."/>
        </authorList>
    </citation>
    <scope>NUCLEOTIDE SEQUENCE</scope>
    <source>
        <strain evidence="4">EXF-13287</strain>
    </source>
</reference>
<comment type="subcellular location">
    <subcellularLocation>
        <location evidence="1">Nucleus</location>
    </subcellularLocation>
</comment>
<feature type="compositionally biased region" description="Polar residues" evidence="3">
    <location>
        <begin position="782"/>
        <end position="793"/>
    </location>
</feature>
<feature type="compositionally biased region" description="Basic and acidic residues" evidence="3">
    <location>
        <begin position="23"/>
        <end position="50"/>
    </location>
</feature>
<protein>
    <submittedName>
        <fullName evidence="4">5-methylcytosine g t mismatch-specific dna</fullName>
    </submittedName>
</protein>
<feature type="compositionally biased region" description="Pro residues" evidence="3">
    <location>
        <begin position="405"/>
        <end position="418"/>
    </location>
</feature>
<dbReference type="PANTHER" id="PTHR15074:SF5">
    <property type="entry name" value="5-METHYLCYTOSINE G_T MISMATCH-SPECIFIC DNA GLYCOSYLASE"/>
    <property type="match status" value="1"/>
</dbReference>
<gene>
    <name evidence="4" type="ORF">NKR19_g3145</name>
</gene>
<feature type="compositionally biased region" description="Acidic residues" evidence="3">
    <location>
        <begin position="922"/>
        <end position="932"/>
    </location>
</feature>
<keyword evidence="2" id="KW-0539">Nucleus</keyword>
<feature type="region of interest" description="Disordered" evidence="3">
    <location>
        <begin position="1"/>
        <end position="331"/>
    </location>
</feature>
<organism evidence="4 5">
    <name type="scientific">Coniochaeta hoffmannii</name>
    <dbReference type="NCBI Taxonomy" id="91930"/>
    <lineage>
        <taxon>Eukaryota</taxon>
        <taxon>Fungi</taxon>
        <taxon>Dikarya</taxon>
        <taxon>Ascomycota</taxon>
        <taxon>Pezizomycotina</taxon>
        <taxon>Sordariomycetes</taxon>
        <taxon>Sordariomycetidae</taxon>
        <taxon>Coniochaetales</taxon>
        <taxon>Coniochaetaceae</taxon>
        <taxon>Coniochaeta</taxon>
    </lineage>
</organism>
<feature type="region of interest" description="Disordered" evidence="3">
    <location>
        <begin position="371"/>
        <end position="418"/>
    </location>
</feature>
<feature type="compositionally biased region" description="Basic and acidic residues" evidence="3">
    <location>
        <begin position="190"/>
        <end position="199"/>
    </location>
</feature>
<dbReference type="PANTHER" id="PTHR15074">
    <property type="entry name" value="METHYL-CPG-BINDING PROTEIN"/>
    <property type="match status" value="1"/>
</dbReference>
<evidence type="ECO:0000313" key="4">
    <source>
        <dbReference type="EMBL" id="KAJ9160563.1"/>
    </source>
</evidence>
<feature type="compositionally biased region" description="Low complexity" evidence="3">
    <location>
        <begin position="248"/>
        <end position="264"/>
    </location>
</feature>
<feature type="compositionally biased region" description="Basic residues" evidence="3">
    <location>
        <begin position="54"/>
        <end position="64"/>
    </location>
</feature>
<evidence type="ECO:0000256" key="2">
    <source>
        <dbReference type="ARBA" id="ARBA00023242"/>
    </source>
</evidence>
<feature type="compositionally biased region" description="Basic and acidic residues" evidence="3">
    <location>
        <begin position="213"/>
        <end position="222"/>
    </location>
</feature>
<accession>A0AA38S489</accession>
<name>A0AA38S489_9PEZI</name>
<feature type="compositionally biased region" description="Basic residues" evidence="3">
    <location>
        <begin position="943"/>
        <end position="952"/>
    </location>
</feature>
<proteinExistence type="predicted"/>
<evidence type="ECO:0000256" key="3">
    <source>
        <dbReference type="SAM" id="MobiDB-lite"/>
    </source>
</evidence>
<feature type="region of interest" description="Disordered" evidence="3">
    <location>
        <begin position="740"/>
        <end position="800"/>
    </location>
</feature>
<dbReference type="GO" id="GO:0005634">
    <property type="term" value="C:nucleus"/>
    <property type="evidence" value="ECO:0007669"/>
    <property type="project" value="UniProtKB-SubCell"/>
</dbReference>
<feature type="region of interest" description="Disordered" evidence="3">
    <location>
        <begin position="893"/>
        <end position="964"/>
    </location>
</feature>
<feature type="compositionally biased region" description="Basic and acidic residues" evidence="3">
    <location>
        <begin position="138"/>
        <end position="149"/>
    </location>
</feature>
<feature type="compositionally biased region" description="Gly residues" evidence="3">
    <location>
        <begin position="894"/>
        <end position="907"/>
    </location>
</feature>
<dbReference type="AlphaFoldDB" id="A0AA38S489"/>
<dbReference type="EMBL" id="JANBVN010000034">
    <property type="protein sequence ID" value="KAJ9160563.1"/>
    <property type="molecule type" value="Genomic_DNA"/>
</dbReference>
<dbReference type="Proteomes" id="UP001174691">
    <property type="component" value="Unassembled WGS sequence"/>
</dbReference>
<feature type="compositionally biased region" description="Basic and acidic residues" evidence="3">
    <location>
        <begin position="84"/>
        <end position="105"/>
    </location>
</feature>
<feature type="compositionally biased region" description="Basic and acidic residues" evidence="3">
    <location>
        <begin position="1"/>
        <end position="16"/>
    </location>
</feature>